<comment type="catalytic activity">
    <reaction evidence="7">
        <text>L-cysteinyl-[prolipoprotein] + a 1,2-diacyl-sn-glycero-3-phospho-(1'-sn-glycerol) = an S-1,2-diacyl-sn-glyceryl-L-cysteinyl-[prolipoprotein] + sn-glycerol 1-phosphate + H(+)</text>
        <dbReference type="Rhea" id="RHEA:56712"/>
        <dbReference type="Rhea" id="RHEA-COMP:14679"/>
        <dbReference type="Rhea" id="RHEA-COMP:14680"/>
        <dbReference type="ChEBI" id="CHEBI:15378"/>
        <dbReference type="ChEBI" id="CHEBI:29950"/>
        <dbReference type="ChEBI" id="CHEBI:57685"/>
        <dbReference type="ChEBI" id="CHEBI:64716"/>
        <dbReference type="ChEBI" id="CHEBI:140658"/>
        <dbReference type="EC" id="2.5.1.145"/>
    </reaction>
</comment>
<dbReference type="UniPathway" id="UPA00664"/>
<dbReference type="PANTHER" id="PTHR30589:SF0">
    <property type="entry name" value="PHOSPHATIDYLGLYCEROL--PROLIPOPROTEIN DIACYLGLYCERYL TRANSFERASE"/>
    <property type="match status" value="1"/>
</dbReference>
<dbReference type="Pfam" id="PF01790">
    <property type="entry name" value="LGT"/>
    <property type="match status" value="1"/>
</dbReference>
<dbReference type="PANTHER" id="PTHR30589">
    <property type="entry name" value="PROLIPOPROTEIN DIACYLGLYCERYL TRANSFERASE"/>
    <property type="match status" value="1"/>
</dbReference>
<name>A0A1G5DQD5_9FIRM</name>
<organism evidence="8 9">
    <name type="scientific">Alkaliphilus peptidifermentans DSM 18978</name>
    <dbReference type="NCBI Taxonomy" id="1120976"/>
    <lineage>
        <taxon>Bacteria</taxon>
        <taxon>Bacillati</taxon>
        <taxon>Bacillota</taxon>
        <taxon>Clostridia</taxon>
        <taxon>Peptostreptococcales</taxon>
        <taxon>Natronincolaceae</taxon>
        <taxon>Alkaliphilus</taxon>
    </lineage>
</organism>
<gene>
    <name evidence="7" type="primary">lgt</name>
    <name evidence="8" type="ORF">SAMN03080606_00978</name>
</gene>
<evidence type="ECO:0000256" key="1">
    <source>
        <dbReference type="ARBA" id="ARBA00007150"/>
    </source>
</evidence>
<evidence type="ECO:0000256" key="7">
    <source>
        <dbReference type="HAMAP-Rule" id="MF_01147"/>
    </source>
</evidence>
<keyword evidence="3 7" id="KW-0808">Transferase</keyword>
<feature type="transmembrane region" description="Helical" evidence="7">
    <location>
        <begin position="43"/>
        <end position="65"/>
    </location>
</feature>
<evidence type="ECO:0000256" key="6">
    <source>
        <dbReference type="ARBA" id="ARBA00023136"/>
    </source>
</evidence>
<dbReference type="RefSeq" id="WP_091540634.1">
    <property type="nucleotide sequence ID" value="NZ_FMUS01000004.1"/>
</dbReference>
<protein>
    <recommendedName>
        <fullName evidence="7">Phosphatidylglycerol--prolipoprotein diacylglyceryl transferase</fullName>
        <ecNumber evidence="7">2.5.1.145</ecNumber>
    </recommendedName>
</protein>
<feature type="transmembrane region" description="Helical" evidence="7">
    <location>
        <begin position="187"/>
        <end position="204"/>
    </location>
</feature>
<dbReference type="EMBL" id="FMUS01000004">
    <property type="protein sequence ID" value="SCY16817.1"/>
    <property type="molecule type" value="Genomic_DNA"/>
</dbReference>
<feature type="transmembrane region" description="Helical" evidence="7">
    <location>
        <begin position="85"/>
        <end position="105"/>
    </location>
</feature>
<comment type="pathway">
    <text evidence="7">Protein modification; lipoprotein biosynthesis (diacylglyceryl transfer).</text>
</comment>
<feature type="binding site" evidence="7">
    <location>
        <position position="130"/>
    </location>
    <ligand>
        <name>a 1,2-diacyl-sn-glycero-3-phospho-(1'-sn-glycerol)</name>
        <dbReference type="ChEBI" id="CHEBI:64716"/>
    </ligand>
</feature>
<proteinExistence type="inferred from homology"/>
<feature type="transmembrane region" description="Helical" evidence="7">
    <location>
        <begin position="256"/>
        <end position="278"/>
    </location>
</feature>
<dbReference type="STRING" id="1120976.SAMN03080606_00978"/>
<feature type="transmembrane region" description="Helical" evidence="7">
    <location>
        <begin position="12"/>
        <end position="31"/>
    </location>
</feature>
<evidence type="ECO:0000256" key="3">
    <source>
        <dbReference type="ARBA" id="ARBA00022679"/>
    </source>
</evidence>
<keyword evidence="6 7" id="KW-0472">Membrane</keyword>
<feature type="transmembrane region" description="Helical" evidence="7">
    <location>
        <begin position="117"/>
        <end position="138"/>
    </location>
</feature>
<keyword evidence="8" id="KW-0449">Lipoprotein</keyword>
<evidence type="ECO:0000256" key="5">
    <source>
        <dbReference type="ARBA" id="ARBA00022989"/>
    </source>
</evidence>
<dbReference type="GO" id="GO:0008961">
    <property type="term" value="F:phosphatidylglycerol-prolipoprotein diacylglyceryl transferase activity"/>
    <property type="evidence" value="ECO:0007669"/>
    <property type="project" value="UniProtKB-UniRule"/>
</dbReference>
<keyword evidence="5 7" id="KW-1133">Transmembrane helix</keyword>
<comment type="function">
    <text evidence="7">Catalyzes the transfer of the diacylglyceryl group from phosphatidylglycerol to the sulfhydryl group of the N-terminal cysteine of a prolipoprotein, the first step in the formation of mature lipoproteins.</text>
</comment>
<comment type="subcellular location">
    <subcellularLocation>
        <location evidence="7">Cell membrane</location>
        <topology evidence="7">Multi-pass membrane protein</topology>
    </subcellularLocation>
</comment>
<keyword evidence="4 7" id="KW-0812">Transmembrane</keyword>
<feature type="transmembrane region" description="Helical" evidence="7">
    <location>
        <begin position="158"/>
        <end position="175"/>
    </location>
</feature>
<feature type="transmembrane region" description="Helical" evidence="7">
    <location>
        <begin position="210"/>
        <end position="235"/>
    </location>
</feature>
<dbReference type="HAMAP" id="MF_01147">
    <property type="entry name" value="Lgt"/>
    <property type="match status" value="1"/>
</dbReference>
<evidence type="ECO:0000313" key="8">
    <source>
        <dbReference type="EMBL" id="SCY16817.1"/>
    </source>
</evidence>
<reference evidence="8 9" key="1">
    <citation type="submission" date="2016-10" db="EMBL/GenBank/DDBJ databases">
        <authorList>
            <person name="de Groot N.N."/>
        </authorList>
    </citation>
    <scope>NUCLEOTIDE SEQUENCE [LARGE SCALE GENOMIC DNA]</scope>
    <source>
        <strain evidence="8 9">DSM 18978</strain>
    </source>
</reference>
<dbReference type="AlphaFoldDB" id="A0A1G5DQD5"/>
<sequence>MKILFTIGGFYVHLFGLMIGLGALAGFYIVIREARRKKMDEDKLLNLAIYCFIIGVVGARLNYIISFNLQYFLRNPHEIFMLQNGGLSIQGGLIAGIIFALWYIRKNRMNVGKVADIYAPAIIIGQAIGRVGCDVFGIAMSKEWFWGVNIGGQLLHPAQIYEAVLNYLLFGVLWMKRKNTAYDGQLFVIYLIGFSINRFIVEFFRTNPLIFGPISIAHIFSVILVIASIGLMIIFKKVHQTPLISEANNTIAKEDIEWRSVGIIIAMIIISIVFYYYIHSI</sequence>
<evidence type="ECO:0000256" key="2">
    <source>
        <dbReference type="ARBA" id="ARBA00022475"/>
    </source>
</evidence>
<accession>A0A1G5DQD5</accession>
<dbReference type="Proteomes" id="UP000198636">
    <property type="component" value="Unassembled WGS sequence"/>
</dbReference>
<dbReference type="GO" id="GO:0005886">
    <property type="term" value="C:plasma membrane"/>
    <property type="evidence" value="ECO:0007669"/>
    <property type="project" value="UniProtKB-SubCell"/>
</dbReference>
<dbReference type="GO" id="GO:0042158">
    <property type="term" value="P:lipoprotein biosynthetic process"/>
    <property type="evidence" value="ECO:0007669"/>
    <property type="project" value="UniProtKB-UniRule"/>
</dbReference>
<evidence type="ECO:0000313" key="9">
    <source>
        <dbReference type="Proteomes" id="UP000198636"/>
    </source>
</evidence>
<keyword evidence="2 7" id="KW-1003">Cell membrane</keyword>
<comment type="similarity">
    <text evidence="1 7">Belongs to the Lgt family.</text>
</comment>
<dbReference type="NCBIfam" id="TIGR00544">
    <property type="entry name" value="lgt"/>
    <property type="match status" value="1"/>
</dbReference>
<dbReference type="InterPro" id="IPR001640">
    <property type="entry name" value="Lgt"/>
</dbReference>
<dbReference type="OrthoDB" id="871140at2"/>
<dbReference type="EC" id="2.5.1.145" evidence="7"/>
<evidence type="ECO:0000256" key="4">
    <source>
        <dbReference type="ARBA" id="ARBA00022692"/>
    </source>
</evidence>
<keyword evidence="9" id="KW-1185">Reference proteome</keyword>